<dbReference type="PROSITE" id="PS50089">
    <property type="entry name" value="ZF_RING_2"/>
    <property type="match status" value="1"/>
</dbReference>
<dbReference type="Pfam" id="PF13639">
    <property type="entry name" value="zf-RING_2"/>
    <property type="match status" value="1"/>
</dbReference>
<dbReference type="PANTHER" id="PTHR12622">
    <property type="entry name" value="DELTEX-RELATED"/>
    <property type="match status" value="1"/>
</dbReference>
<comment type="pathway">
    <text evidence="2 9">Protein modification; protein ubiquitination.</text>
</comment>
<keyword evidence="9" id="KW-0963">Cytoplasm</keyword>
<dbReference type="Proteomes" id="UP000288216">
    <property type="component" value="Unassembled WGS sequence"/>
</dbReference>
<dbReference type="InterPro" id="IPR039399">
    <property type="entry name" value="Deltex_C_sf"/>
</dbReference>
<dbReference type="InterPro" id="IPR013083">
    <property type="entry name" value="Znf_RING/FYVE/PHD"/>
</dbReference>
<organism evidence="12 13">
    <name type="scientific">Scyliorhinus torazame</name>
    <name type="common">Cloudy catshark</name>
    <name type="synonym">Catulus torazame</name>
    <dbReference type="NCBI Taxonomy" id="75743"/>
    <lineage>
        <taxon>Eukaryota</taxon>
        <taxon>Metazoa</taxon>
        <taxon>Chordata</taxon>
        <taxon>Craniata</taxon>
        <taxon>Vertebrata</taxon>
        <taxon>Chondrichthyes</taxon>
        <taxon>Elasmobranchii</taxon>
        <taxon>Galeomorphii</taxon>
        <taxon>Galeoidea</taxon>
        <taxon>Carcharhiniformes</taxon>
        <taxon>Scyliorhinidae</taxon>
        <taxon>Scyliorhinus</taxon>
    </lineage>
</organism>
<accession>A0A401PGH4</accession>
<dbReference type="SUPFAM" id="SSF57850">
    <property type="entry name" value="RING/U-box"/>
    <property type="match status" value="1"/>
</dbReference>
<dbReference type="InterPro" id="IPR017907">
    <property type="entry name" value="Znf_RING_CS"/>
</dbReference>
<evidence type="ECO:0000313" key="12">
    <source>
        <dbReference type="EMBL" id="GCB72227.1"/>
    </source>
</evidence>
<feature type="compositionally biased region" description="Polar residues" evidence="10">
    <location>
        <begin position="307"/>
        <end position="332"/>
    </location>
</feature>
<feature type="domain" description="RING-type" evidence="11">
    <location>
        <begin position="346"/>
        <end position="384"/>
    </location>
</feature>
<dbReference type="InterPro" id="IPR039398">
    <property type="entry name" value="Deltex_fam"/>
</dbReference>
<dbReference type="AlphaFoldDB" id="A0A401PGH4"/>
<feature type="region of interest" description="Disordered" evidence="10">
    <location>
        <begin position="100"/>
        <end position="159"/>
    </location>
</feature>
<evidence type="ECO:0000256" key="6">
    <source>
        <dbReference type="ARBA" id="ARBA00022771"/>
    </source>
</evidence>
<dbReference type="GO" id="GO:0007219">
    <property type="term" value="P:Notch signaling pathway"/>
    <property type="evidence" value="ECO:0007669"/>
    <property type="project" value="InterPro"/>
</dbReference>
<dbReference type="OMA" id="ECINVAF"/>
<name>A0A401PGH4_SCYTO</name>
<dbReference type="STRING" id="75743.A0A401PGH4"/>
<proteinExistence type="inferred from homology"/>
<evidence type="ECO:0000256" key="8">
    <source>
        <dbReference type="PROSITE-ProRule" id="PRU00175"/>
    </source>
</evidence>
<dbReference type="CDD" id="cd09633">
    <property type="entry name" value="Deltex_C"/>
    <property type="match status" value="1"/>
</dbReference>
<dbReference type="PROSITE" id="PS00518">
    <property type="entry name" value="ZF_RING_1"/>
    <property type="match status" value="1"/>
</dbReference>
<dbReference type="InterPro" id="IPR001841">
    <property type="entry name" value="Znf_RING"/>
</dbReference>
<dbReference type="Gene3D" id="3.30.390.130">
    <property type="match status" value="1"/>
</dbReference>
<feature type="compositionally biased region" description="Polar residues" evidence="10">
    <location>
        <begin position="138"/>
        <end position="159"/>
    </location>
</feature>
<dbReference type="InterPro" id="IPR039396">
    <property type="entry name" value="Deltex_C"/>
</dbReference>
<feature type="non-terminal residue" evidence="12">
    <location>
        <position position="1"/>
    </location>
</feature>
<dbReference type="Pfam" id="PF18102">
    <property type="entry name" value="DTC"/>
    <property type="match status" value="1"/>
</dbReference>
<keyword evidence="4 9" id="KW-0808">Transferase</keyword>
<evidence type="ECO:0000313" key="13">
    <source>
        <dbReference type="Proteomes" id="UP000288216"/>
    </source>
</evidence>
<dbReference type="GO" id="GO:0008270">
    <property type="term" value="F:zinc ion binding"/>
    <property type="evidence" value="ECO:0007669"/>
    <property type="project" value="UniProtKB-KW"/>
</dbReference>
<dbReference type="UniPathway" id="UPA00143"/>
<keyword evidence="7 9" id="KW-0862">Zinc</keyword>
<protein>
    <recommendedName>
        <fullName evidence="9">E3 ubiquitin-protein ligase</fullName>
        <ecNumber evidence="9">2.3.2.27</ecNumber>
    </recommendedName>
</protein>
<evidence type="ECO:0000256" key="4">
    <source>
        <dbReference type="ARBA" id="ARBA00022679"/>
    </source>
</evidence>
<comment type="catalytic activity">
    <reaction evidence="1 9">
        <text>S-ubiquitinyl-[E2 ubiquitin-conjugating enzyme]-L-cysteine + [acceptor protein]-L-lysine = [E2 ubiquitin-conjugating enzyme]-L-cysteine + N(6)-ubiquitinyl-[acceptor protein]-L-lysine.</text>
        <dbReference type="EC" id="2.3.2.27"/>
    </reaction>
</comment>
<comment type="similarity">
    <text evidence="3 9">Belongs to the Deltex family.</text>
</comment>
<dbReference type="EC" id="2.3.2.27" evidence="9"/>
<dbReference type="GO" id="GO:0005737">
    <property type="term" value="C:cytoplasm"/>
    <property type="evidence" value="ECO:0007669"/>
    <property type="project" value="UniProtKB-SubCell"/>
</dbReference>
<evidence type="ECO:0000259" key="11">
    <source>
        <dbReference type="PROSITE" id="PS50089"/>
    </source>
</evidence>
<dbReference type="GO" id="GO:0061630">
    <property type="term" value="F:ubiquitin protein ligase activity"/>
    <property type="evidence" value="ECO:0007669"/>
    <property type="project" value="UniProtKB-UniRule"/>
</dbReference>
<evidence type="ECO:0000256" key="5">
    <source>
        <dbReference type="ARBA" id="ARBA00022723"/>
    </source>
</evidence>
<dbReference type="EMBL" id="BFAA01000438">
    <property type="protein sequence ID" value="GCB72227.1"/>
    <property type="molecule type" value="Genomic_DNA"/>
</dbReference>
<dbReference type="GO" id="GO:0016567">
    <property type="term" value="P:protein ubiquitination"/>
    <property type="evidence" value="ECO:0007669"/>
    <property type="project" value="UniProtKB-UniRule"/>
</dbReference>
<evidence type="ECO:0000256" key="9">
    <source>
        <dbReference type="RuleBase" id="RU367105"/>
    </source>
</evidence>
<reference evidence="12 13" key="1">
    <citation type="journal article" date="2018" name="Nat. Ecol. Evol.">
        <title>Shark genomes provide insights into elasmobranch evolution and the origin of vertebrates.</title>
        <authorList>
            <person name="Hara Y"/>
            <person name="Yamaguchi K"/>
            <person name="Onimaru K"/>
            <person name="Kadota M"/>
            <person name="Koyanagi M"/>
            <person name="Keeley SD"/>
            <person name="Tatsumi K"/>
            <person name="Tanaka K"/>
            <person name="Motone F"/>
            <person name="Kageyama Y"/>
            <person name="Nozu R"/>
            <person name="Adachi N"/>
            <person name="Nishimura O"/>
            <person name="Nakagawa R"/>
            <person name="Tanegashima C"/>
            <person name="Kiyatake I"/>
            <person name="Matsumoto R"/>
            <person name="Murakumo K"/>
            <person name="Nishida K"/>
            <person name="Terakita A"/>
            <person name="Kuratani S"/>
            <person name="Sato K"/>
            <person name="Hyodo S Kuraku.S."/>
        </authorList>
    </citation>
    <scope>NUCLEOTIDE SEQUENCE [LARGE SCALE GENOMIC DNA]</scope>
</reference>
<sequence length="526" mass="58471">GRLDAAAGAEAGAKRKRRFSAASVSGGSTVQPRGLQMEVFPEVRAIIDLSIFKDKANEALDIIRSGKSSARCPNCLNSYEVIGSFEKIDEIHTELLKLKMRPSGAQSTRSTRADSTRSTGADSRSTGAESTRSKGAESTRSSGAKYTQPSDFKSARGSPSSIIHASMTSDHVFTVNEIILNYIEAIYGSYLQRIEKDFDVIMKKSTLLEDGVKVQFIQKKNGKPSEGATEKFLCRYQTIATNLKMEELPHPGSIIIKRDIVESLQNKFPKVWVTEKETGFVIIGDPIDVKNTKEFLKMQFSQIDTYTMPDSTNTSRRPSLTSEYKPNSNSAAAGSKQESKDEDTTCPICLEEFQDREILKKCKHSFCKECINVAFKTKSACPLCGEVYGEIRGNQPDGGRMTHKIITLHLPGYEKFETIEIYYIIPDGIQGVEHPNPGQRYHGTTRTAYLPENPEGKKVFKLLQRAFTQRLIFTVGTSSTTGRNNVVTWNDIHHKTNTTGGPSMFGYPDPTYLTRVQDELKAKGIY</sequence>
<evidence type="ECO:0000256" key="3">
    <source>
        <dbReference type="ARBA" id="ARBA00009413"/>
    </source>
</evidence>
<comment type="subcellular location">
    <subcellularLocation>
        <location evidence="9">Cytoplasm</location>
    </subcellularLocation>
</comment>
<dbReference type="SMART" id="SM00184">
    <property type="entry name" value="RING"/>
    <property type="match status" value="1"/>
</dbReference>
<keyword evidence="6 8" id="KW-0863">Zinc-finger</keyword>
<dbReference type="FunFam" id="3.30.390.130:FF:000001">
    <property type="entry name" value="Probable E3 ubiquitin-protein ligase DTX3"/>
    <property type="match status" value="1"/>
</dbReference>
<dbReference type="OrthoDB" id="527344at2759"/>
<evidence type="ECO:0000256" key="10">
    <source>
        <dbReference type="SAM" id="MobiDB-lite"/>
    </source>
</evidence>
<comment type="caution">
    <text evidence="12">The sequence shown here is derived from an EMBL/GenBank/DDBJ whole genome shotgun (WGS) entry which is preliminary data.</text>
</comment>
<feature type="region of interest" description="Disordered" evidence="10">
    <location>
        <begin position="307"/>
        <end position="341"/>
    </location>
</feature>
<evidence type="ECO:0000256" key="1">
    <source>
        <dbReference type="ARBA" id="ARBA00000900"/>
    </source>
</evidence>
<feature type="compositionally biased region" description="Polar residues" evidence="10">
    <location>
        <begin position="120"/>
        <end position="130"/>
    </location>
</feature>
<gene>
    <name evidence="12" type="ORF">scyTo_0001879</name>
</gene>
<dbReference type="Gene3D" id="3.30.40.10">
    <property type="entry name" value="Zinc/RING finger domain, C3HC4 (zinc finger)"/>
    <property type="match status" value="1"/>
</dbReference>
<dbReference type="CDD" id="cd16711">
    <property type="entry name" value="RING-HC_DTX3"/>
    <property type="match status" value="1"/>
</dbReference>
<evidence type="ECO:0000256" key="2">
    <source>
        <dbReference type="ARBA" id="ARBA00004906"/>
    </source>
</evidence>
<evidence type="ECO:0000256" key="7">
    <source>
        <dbReference type="ARBA" id="ARBA00022833"/>
    </source>
</evidence>
<keyword evidence="13" id="KW-1185">Reference proteome</keyword>
<keyword evidence="5 9" id="KW-0479">Metal-binding</keyword>